<feature type="transmembrane region" description="Helical" evidence="1">
    <location>
        <begin position="115"/>
        <end position="137"/>
    </location>
</feature>
<keyword evidence="3" id="KW-1185">Reference proteome</keyword>
<keyword evidence="1" id="KW-1133">Transmembrane helix</keyword>
<dbReference type="EMBL" id="BONP01000036">
    <property type="protein sequence ID" value="GIG41746.1"/>
    <property type="molecule type" value="Genomic_DNA"/>
</dbReference>
<feature type="transmembrane region" description="Helical" evidence="1">
    <location>
        <begin position="191"/>
        <end position="212"/>
    </location>
</feature>
<proteinExistence type="predicted"/>
<evidence type="ECO:0000313" key="2">
    <source>
        <dbReference type="EMBL" id="GIG41746.1"/>
    </source>
</evidence>
<name>A0ABQ4DQW2_9CELL</name>
<sequence length="228" mass="23293">MIRLGPGGRRLAAALGPLLVVVGVVGVLVGVVNVVGATTASFGAVEVPVRIVSNDGVAVSVELRFENGPAEGLGVDGPPTGGLPNRDHRSHPQGILSLHVLDAGVVERVLSRADVLVRGVALLVAALALLPVLRRLAQGRALVAGDARRVAVVAGCVVLGAYVAPLVPWIATVSVLDRLPRTEGMFAQPPHHLEAFVAAALVLLVAALVRAVEAQDRTARGGSGRLTP</sequence>
<evidence type="ECO:0000313" key="3">
    <source>
        <dbReference type="Proteomes" id="UP000614741"/>
    </source>
</evidence>
<organism evidence="2 3">
    <name type="scientific">Cellulomonas phragmiteti</name>
    <dbReference type="NCBI Taxonomy" id="478780"/>
    <lineage>
        <taxon>Bacteria</taxon>
        <taxon>Bacillati</taxon>
        <taxon>Actinomycetota</taxon>
        <taxon>Actinomycetes</taxon>
        <taxon>Micrococcales</taxon>
        <taxon>Cellulomonadaceae</taxon>
        <taxon>Cellulomonas</taxon>
    </lineage>
</organism>
<comment type="caution">
    <text evidence="2">The sequence shown here is derived from an EMBL/GenBank/DDBJ whole genome shotgun (WGS) entry which is preliminary data.</text>
</comment>
<dbReference type="Proteomes" id="UP000614741">
    <property type="component" value="Unassembled WGS sequence"/>
</dbReference>
<keyword evidence="1" id="KW-0472">Membrane</keyword>
<evidence type="ECO:0000256" key="1">
    <source>
        <dbReference type="SAM" id="Phobius"/>
    </source>
</evidence>
<feature type="transmembrane region" description="Helical" evidence="1">
    <location>
        <begin position="149"/>
        <end position="171"/>
    </location>
</feature>
<keyword evidence="1" id="KW-0812">Transmembrane</keyword>
<evidence type="ECO:0008006" key="4">
    <source>
        <dbReference type="Google" id="ProtNLM"/>
    </source>
</evidence>
<reference evidence="2 3" key="1">
    <citation type="submission" date="2021-01" db="EMBL/GenBank/DDBJ databases">
        <title>Whole genome shotgun sequence of Cellulomonas phragmiteti NBRC 110785.</title>
        <authorList>
            <person name="Komaki H."/>
            <person name="Tamura T."/>
        </authorList>
    </citation>
    <scope>NUCLEOTIDE SEQUENCE [LARGE SCALE GENOMIC DNA]</scope>
    <source>
        <strain evidence="2 3">NBRC 110785</strain>
    </source>
</reference>
<protein>
    <recommendedName>
        <fullName evidence="4">DUF2975 domain-containing protein</fullName>
    </recommendedName>
</protein>
<accession>A0ABQ4DQW2</accession>
<gene>
    <name evidence="2" type="ORF">Cph01nite_35080</name>
</gene>
<dbReference type="RefSeq" id="WP_203676154.1">
    <property type="nucleotide sequence ID" value="NZ_BONP01000036.1"/>
</dbReference>
<feature type="transmembrane region" description="Helical" evidence="1">
    <location>
        <begin position="12"/>
        <end position="35"/>
    </location>
</feature>